<organism evidence="1 2">
    <name type="scientific">Mediterraneibacter gnavus (strain ATCC 29149 / DSM 114966 / JCM 6515 / VPI C7-9)</name>
    <name type="common">Ruminococcus gnavus</name>
    <dbReference type="NCBI Taxonomy" id="411470"/>
    <lineage>
        <taxon>Bacteria</taxon>
        <taxon>Bacillati</taxon>
        <taxon>Bacillota</taxon>
        <taxon>Clostridia</taxon>
        <taxon>Lachnospirales</taxon>
        <taxon>Lachnospiraceae</taxon>
        <taxon>Mediterraneibacter</taxon>
    </lineage>
</organism>
<evidence type="ECO:0000313" key="1">
    <source>
        <dbReference type="EMBL" id="EDN79317.1"/>
    </source>
</evidence>
<dbReference type="Proteomes" id="UP000004410">
    <property type="component" value="Unassembled WGS sequence"/>
</dbReference>
<dbReference type="AlphaFoldDB" id="A7AYE9"/>
<evidence type="ECO:0000313" key="2">
    <source>
        <dbReference type="Proteomes" id="UP000004410"/>
    </source>
</evidence>
<protein>
    <submittedName>
        <fullName evidence="1">Uncharacterized protein</fullName>
    </submittedName>
</protein>
<gene>
    <name evidence="1" type="ORF">RUMGNA_00314</name>
</gene>
<proteinExistence type="predicted"/>
<comment type="caution">
    <text evidence="1">The sequence shown here is derived from an EMBL/GenBank/DDBJ whole genome shotgun (WGS) entry which is preliminary data.</text>
</comment>
<sequence>MEFSHQKVIKEKKIGWTMDVTYFTYEKIISLVRCHSGPRMILMNILKNTMSKYPDSMKWDIQEMDACIVDLGLTLKIH</sequence>
<accession>A7AYE9</accession>
<dbReference type="EMBL" id="AAYG02000003">
    <property type="protein sequence ID" value="EDN79317.1"/>
    <property type="molecule type" value="Genomic_DNA"/>
</dbReference>
<name>A7AYE9_MEDG7</name>
<dbReference type="PaxDb" id="411470-RUMGNA_00314"/>
<reference evidence="1 2" key="2">
    <citation type="submission" date="2007-06" db="EMBL/GenBank/DDBJ databases">
        <title>Draft genome sequence of Ruminococcus gnavus (ATCC 29149).</title>
        <authorList>
            <person name="Sudarsanam P."/>
            <person name="Ley R."/>
            <person name="Guruge J."/>
            <person name="Turnbaugh P.J."/>
            <person name="Mahowald M."/>
            <person name="Liep D."/>
            <person name="Gordon J."/>
        </authorList>
    </citation>
    <scope>NUCLEOTIDE SEQUENCE [LARGE SCALE GENOMIC DNA]</scope>
    <source>
        <strain evidence="1 2">ATCC 29149</strain>
    </source>
</reference>
<reference evidence="1 2" key="1">
    <citation type="submission" date="2007-04" db="EMBL/GenBank/DDBJ databases">
        <authorList>
            <person name="Fulton L."/>
            <person name="Clifton S."/>
            <person name="Fulton B."/>
            <person name="Xu J."/>
            <person name="Minx P."/>
            <person name="Pepin K.H."/>
            <person name="Johnson M."/>
            <person name="Thiruvilangam P."/>
            <person name="Bhonagiri V."/>
            <person name="Nash W.E."/>
            <person name="Mardis E.R."/>
            <person name="Wilson R.K."/>
        </authorList>
    </citation>
    <scope>NUCLEOTIDE SEQUENCE [LARGE SCALE GENOMIC DNA]</scope>
    <source>
        <strain evidence="1 2">ATCC 29149</strain>
    </source>
</reference>